<feature type="compositionally biased region" description="Polar residues" evidence="1">
    <location>
        <begin position="82"/>
        <end position="109"/>
    </location>
</feature>
<dbReference type="Proteomes" id="UP000005237">
    <property type="component" value="Unassembled WGS sequence"/>
</dbReference>
<name>A0A8R1EDW0_CAEJA</name>
<protein>
    <submittedName>
        <fullName evidence="3">Uncharacterized protein</fullName>
    </submittedName>
</protein>
<sequence length="109" mass="12239">MRFFIFLLLVVSSLVANGFPTNQSKQLAQQFINNSKLESSEWKNHPEIEHIRRRRALALLLPFLGKILDNFLPKTDEEPVPTSDSKQPVLTSGSNGVTNNIEGDTNNFG</sequence>
<keyword evidence="2" id="KW-0732">Signal</keyword>
<evidence type="ECO:0000256" key="1">
    <source>
        <dbReference type="SAM" id="MobiDB-lite"/>
    </source>
</evidence>
<accession>A0A8R1EDW0</accession>
<dbReference type="AlphaFoldDB" id="A0A8R1EDW0"/>
<evidence type="ECO:0000313" key="4">
    <source>
        <dbReference type="Proteomes" id="UP000005237"/>
    </source>
</evidence>
<feature type="region of interest" description="Disordered" evidence="1">
    <location>
        <begin position="75"/>
        <end position="109"/>
    </location>
</feature>
<evidence type="ECO:0000256" key="2">
    <source>
        <dbReference type="SAM" id="SignalP"/>
    </source>
</evidence>
<reference evidence="3" key="2">
    <citation type="submission" date="2022-06" db="UniProtKB">
        <authorList>
            <consortium name="EnsemblMetazoa"/>
        </authorList>
    </citation>
    <scope>IDENTIFICATION</scope>
    <source>
        <strain evidence="3">DF5081</strain>
    </source>
</reference>
<keyword evidence="4" id="KW-1185">Reference proteome</keyword>
<feature type="signal peptide" evidence="2">
    <location>
        <begin position="1"/>
        <end position="18"/>
    </location>
</feature>
<proteinExistence type="predicted"/>
<evidence type="ECO:0000313" key="3">
    <source>
        <dbReference type="EnsemblMetazoa" id="CJA33366.1"/>
    </source>
</evidence>
<feature type="chain" id="PRO_5035945701" evidence="2">
    <location>
        <begin position="19"/>
        <end position="109"/>
    </location>
</feature>
<dbReference type="EnsemblMetazoa" id="CJA33366.1">
    <property type="protein sequence ID" value="CJA33366.1"/>
    <property type="gene ID" value="WBGene00209213"/>
</dbReference>
<reference evidence="4" key="1">
    <citation type="submission" date="2010-08" db="EMBL/GenBank/DDBJ databases">
        <authorList>
            <consortium name="Caenorhabditis japonica Sequencing Consortium"/>
            <person name="Wilson R.K."/>
        </authorList>
    </citation>
    <scope>NUCLEOTIDE SEQUENCE [LARGE SCALE GENOMIC DNA]</scope>
    <source>
        <strain evidence="4">DF5081</strain>
    </source>
</reference>
<organism evidence="3 4">
    <name type="scientific">Caenorhabditis japonica</name>
    <dbReference type="NCBI Taxonomy" id="281687"/>
    <lineage>
        <taxon>Eukaryota</taxon>
        <taxon>Metazoa</taxon>
        <taxon>Ecdysozoa</taxon>
        <taxon>Nematoda</taxon>
        <taxon>Chromadorea</taxon>
        <taxon>Rhabditida</taxon>
        <taxon>Rhabditina</taxon>
        <taxon>Rhabditomorpha</taxon>
        <taxon>Rhabditoidea</taxon>
        <taxon>Rhabditidae</taxon>
        <taxon>Peloderinae</taxon>
        <taxon>Caenorhabditis</taxon>
    </lineage>
</organism>